<evidence type="ECO:0000313" key="1">
    <source>
        <dbReference type="EMBL" id="MEQ2215567.1"/>
    </source>
</evidence>
<organism evidence="1 2">
    <name type="scientific">Xenoophorus captivus</name>
    <dbReference type="NCBI Taxonomy" id="1517983"/>
    <lineage>
        <taxon>Eukaryota</taxon>
        <taxon>Metazoa</taxon>
        <taxon>Chordata</taxon>
        <taxon>Craniata</taxon>
        <taxon>Vertebrata</taxon>
        <taxon>Euteleostomi</taxon>
        <taxon>Actinopterygii</taxon>
        <taxon>Neopterygii</taxon>
        <taxon>Teleostei</taxon>
        <taxon>Neoteleostei</taxon>
        <taxon>Acanthomorphata</taxon>
        <taxon>Ovalentaria</taxon>
        <taxon>Atherinomorphae</taxon>
        <taxon>Cyprinodontiformes</taxon>
        <taxon>Goodeidae</taxon>
        <taxon>Xenoophorus</taxon>
    </lineage>
</organism>
<evidence type="ECO:0000313" key="2">
    <source>
        <dbReference type="Proteomes" id="UP001434883"/>
    </source>
</evidence>
<protein>
    <submittedName>
        <fullName evidence="1">Uncharacterized protein</fullName>
    </submittedName>
</protein>
<dbReference type="Proteomes" id="UP001434883">
    <property type="component" value="Unassembled WGS sequence"/>
</dbReference>
<proteinExistence type="predicted"/>
<accession>A0ABV0S4S4</accession>
<dbReference type="EMBL" id="JAHRIN010068498">
    <property type="protein sequence ID" value="MEQ2215567.1"/>
    <property type="molecule type" value="Genomic_DNA"/>
</dbReference>
<gene>
    <name evidence="1" type="ORF">XENOCAPTIV_002746</name>
</gene>
<reference evidence="1 2" key="1">
    <citation type="submission" date="2021-06" db="EMBL/GenBank/DDBJ databases">
        <authorList>
            <person name="Palmer J.M."/>
        </authorList>
    </citation>
    <scope>NUCLEOTIDE SEQUENCE [LARGE SCALE GENOMIC DNA]</scope>
    <source>
        <strain evidence="1 2">XC_2019</strain>
        <tissue evidence="1">Muscle</tissue>
    </source>
</reference>
<sequence length="109" mass="12307">MWTSQPNSYDTFNNSCKGKNLVHCYMVMIKATVLFLKLGPKCIRKISSTPLLFGTSNHCTFKVTLISFLSHSDAGSVLRQYVLLKVYNAALKSKCRISVSDLFQVDHRT</sequence>
<name>A0ABV0S4S4_9TELE</name>
<comment type="caution">
    <text evidence="1">The sequence shown here is derived from an EMBL/GenBank/DDBJ whole genome shotgun (WGS) entry which is preliminary data.</text>
</comment>
<keyword evidence="2" id="KW-1185">Reference proteome</keyword>